<gene>
    <name evidence="2" type="ORF">F0562_025173</name>
</gene>
<evidence type="ECO:0000313" key="2">
    <source>
        <dbReference type="EMBL" id="KAA8541220.1"/>
    </source>
</evidence>
<name>A0A5J5BG09_9ASTE</name>
<dbReference type="EMBL" id="CM018036">
    <property type="protein sequence ID" value="KAA8541220.1"/>
    <property type="molecule type" value="Genomic_DNA"/>
</dbReference>
<organism evidence="2 3">
    <name type="scientific">Nyssa sinensis</name>
    <dbReference type="NCBI Taxonomy" id="561372"/>
    <lineage>
        <taxon>Eukaryota</taxon>
        <taxon>Viridiplantae</taxon>
        <taxon>Streptophyta</taxon>
        <taxon>Embryophyta</taxon>
        <taxon>Tracheophyta</taxon>
        <taxon>Spermatophyta</taxon>
        <taxon>Magnoliopsida</taxon>
        <taxon>eudicotyledons</taxon>
        <taxon>Gunneridae</taxon>
        <taxon>Pentapetalae</taxon>
        <taxon>asterids</taxon>
        <taxon>Cornales</taxon>
        <taxon>Nyssaceae</taxon>
        <taxon>Nyssa</taxon>
    </lineage>
</organism>
<dbReference type="AlphaFoldDB" id="A0A5J5BG09"/>
<reference evidence="2 3" key="1">
    <citation type="submission" date="2019-09" db="EMBL/GenBank/DDBJ databases">
        <title>A chromosome-level genome assembly of the Chinese tupelo Nyssa sinensis.</title>
        <authorList>
            <person name="Yang X."/>
            <person name="Kang M."/>
            <person name="Yang Y."/>
            <person name="Xiong H."/>
            <person name="Wang M."/>
            <person name="Zhang Z."/>
            <person name="Wang Z."/>
            <person name="Wu H."/>
            <person name="Ma T."/>
            <person name="Liu J."/>
            <person name="Xi Z."/>
        </authorList>
    </citation>
    <scope>NUCLEOTIDE SEQUENCE [LARGE SCALE GENOMIC DNA]</scope>
    <source>
        <strain evidence="2">J267</strain>
        <tissue evidence="2">Leaf</tissue>
    </source>
</reference>
<keyword evidence="1" id="KW-1133">Transmembrane helix</keyword>
<keyword evidence="1" id="KW-0472">Membrane</keyword>
<keyword evidence="1" id="KW-0812">Transmembrane</keyword>
<feature type="transmembrane region" description="Helical" evidence="1">
    <location>
        <begin position="55"/>
        <end position="81"/>
    </location>
</feature>
<dbReference type="Proteomes" id="UP000325577">
    <property type="component" value="Linkage Group LG13"/>
</dbReference>
<evidence type="ECO:0000256" key="1">
    <source>
        <dbReference type="SAM" id="Phobius"/>
    </source>
</evidence>
<proteinExistence type="predicted"/>
<keyword evidence="3" id="KW-1185">Reference proteome</keyword>
<protein>
    <submittedName>
        <fullName evidence="2">Uncharacterized protein</fullName>
    </submittedName>
</protein>
<sequence length="95" mass="10128">MYRPVLPRAKPDLLLPGGECGWGLRVGARGPGREGLVEVRNCSLLRRSRNRGKRLAVEIGQGSIAVVVMVVDTVAAAAVAVDVTMGTDMEINDRS</sequence>
<evidence type="ECO:0000313" key="3">
    <source>
        <dbReference type="Proteomes" id="UP000325577"/>
    </source>
</evidence>
<accession>A0A5J5BG09</accession>